<dbReference type="Gene3D" id="3.90.1200.10">
    <property type="match status" value="1"/>
</dbReference>
<protein>
    <submittedName>
        <fullName evidence="3">Phosphotransferase enzyme family protein</fullName>
    </submittedName>
</protein>
<dbReference type="PANTHER" id="PTHR21064:SF6">
    <property type="entry name" value="AMINOGLYCOSIDE PHOSPHOTRANSFERASE DOMAIN-CONTAINING PROTEIN"/>
    <property type="match status" value="1"/>
</dbReference>
<name>A0ABV8LA77_9NOCA</name>
<dbReference type="EMBL" id="JBHSBA010000014">
    <property type="protein sequence ID" value="MFC4127416.1"/>
    <property type="molecule type" value="Genomic_DNA"/>
</dbReference>
<dbReference type="PANTHER" id="PTHR21064">
    <property type="entry name" value="AMINOGLYCOSIDE PHOSPHOTRANSFERASE DOMAIN-CONTAINING PROTEIN-RELATED"/>
    <property type="match status" value="1"/>
</dbReference>
<dbReference type="SUPFAM" id="SSF56112">
    <property type="entry name" value="Protein kinase-like (PK-like)"/>
    <property type="match status" value="1"/>
</dbReference>
<evidence type="ECO:0000256" key="1">
    <source>
        <dbReference type="ARBA" id="ARBA00038240"/>
    </source>
</evidence>
<gene>
    <name evidence="3" type="ORF">ACFOW8_21030</name>
</gene>
<dbReference type="InterPro" id="IPR050249">
    <property type="entry name" value="Pseudomonas-type_ThrB"/>
</dbReference>
<dbReference type="RefSeq" id="WP_378552784.1">
    <property type="nucleotide sequence ID" value="NZ_JBHSBA010000014.1"/>
</dbReference>
<dbReference type="InterPro" id="IPR011009">
    <property type="entry name" value="Kinase-like_dom_sf"/>
</dbReference>
<accession>A0ABV8LA77</accession>
<dbReference type="Pfam" id="PF01636">
    <property type="entry name" value="APH"/>
    <property type="match status" value="1"/>
</dbReference>
<feature type="domain" description="Aminoglycoside phosphotransferase" evidence="2">
    <location>
        <begin position="54"/>
        <end position="291"/>
    </location>
</feature>
<keyword evidence="4" id="KW-1185">Reference proteome</keyword>
<proteinExistence type="inferred from homology"/>
<dbReference type="Proteomes" id="UP001595767">
    <property type="component" value="Unassembled WGS sequence"/>
</dbReference>
<dbReference type="InterPro" id="IPR002575">
    <property type="entry name" value="Aminoglycoside_PTrfase"/>
</dbReference>
<evidence type="ECO:0000259" key="2">
    <source>
        <dbReference type="Pfam" id="PF01636"/>
    </source>
</evidence>
<sequence>MTGERVFGMGETPTAEATWPALTEDEIAEAVAGAWPGLAAAEITWRSARPLSSTVGVRTADGIDLVVKRVPARLRDPAALAEEHRFMDHVRGNGIPVPEARTATQPSLGAAFVYEVQRAGEGQDRYRADFSWSPYAAGDAAGAGRMLARLHVAAAGFDAPARPARPLLASMHGGVVRAVEWHIARRPAVAEFLTYRDWRAEVRDLEVDLSAVEPLWTHGDWHGTNLLWRGHEVSTVFDFGLADRTTAMFDLATAIERAAVDWVSLRNGGAPDVREDQIRALIEGYRSVRPLPPAERRLLPDLLPLVHLGYELSEIDYFLTVARQPRNAEIAYRDWLLGHLDWFRTAAGQHMRGFVRDVAAG</sequence>
<organism evidence="3 4">
    <name type="scientific">Nocardia rhizosphaerae</name>
    <dbReference type="NCBI Taxonomy" id="1691571"/>
    <lineage>
        <taxon>Bacteria</taxon>
        <taxon>Bacillati</taxon>
        <taxon>Actinomycetota</taxon>
        <taxon>Actinomycetes</taxon>
        <taxon>Mycobacteriales</taxon>
        <taxon>Nocardiaceae</taxon>
        <taxon>Nocardia</taxon>
    </lineage>
</organism>
<comment type="caution">
    <text evidence="3">The sequence shown here is derived from an EMBL/GenBank/DDBJ whole genome shotgun (WGS) entry which is preliminary data.</text>
</comment>
<reference evidence="4" key="1">
    <citation type="journal article" date="2019" name="Int. J. Syst. Evol. Microbiol.">
        <title>The Global Catalogue of Microorganisms (GCM) 10K type strain sequencing project: providing services to taxonomists for standard genome sequencing and annotation.</title>
        <authorList>
            <consortium name="The Broad Institute Genomics Platform"/>
            <consortium name="The Broad Institute Genome Sequencing Center for Infectious Disease"/>
            <person name="Wu L."/>
            <person name="Ma J."/>
        </authorList>
    </citation>
    <scope>NUCLEOTIDE SEQUENCE [LARGE SCALE GENOMIC DNA]</scope>
    <source>
        <strain evidence="4">CGMCC 4.7204</strain>
    </source>
</reference>
<evidence type="ECO:0000313" key="3">
    <source>
        <dbReference type="EMBL" id="MFC4127416.1"/>
    </source>
</evidence>
<comment type="similarity">
    <text evidence="1">Belongs to the pseudomonas-type ThrB family.</text>
</comment>
<evidence type="ECO:0000313" key="4">
    <source>
        <dbReference type="Proteomes" id="UP001595767"/>
    </source>
</evidence>